<feature type="chain" id="PRO_5047085450" evidence="2">
    <location>
        <begin position="27"/>
        <end position="327"/>
    </location>
</feature>
<reference evidence="3 4" key="1">
    <citation type="journal article" date="2019" name="Int. J. Syst. Evol. Microbiol.">
        <title>The Global Catalogue of Microorganisms (GCM) 10K type strain sequencing project: providing services to taxonomists for standard genome sequencing and annotation.</title>
        <authorList>
            <consortium name="The Broad Institute Genomics Platform"/>
            <consortium name="The Broad Institute Genome Sequencing Center for Infectious Disease"/>
            <person name="Wu L."/>
            <person name="Ma J."/>
        </authorList>
    </citation>
    <scope>NUCLEOTIDE SEQUENCE [LARGE SCALE GENOMIC DNA]</scope>
    <source>
        <strain evidence="3 4">JCM 14330</strain>
    </source>
</reference>
<gene>
    <name evidence="3" type="ORF">GCM10009097_28640</name>
</gene>
<keyword evidence="2" id="KW-0732">Signal</keyword>
<dbReference type="PANTHER" id="PTHR42928">
    <property type="entry name" value="TRICARBOXYLATE-BINDING PROTEIN"/>
    <property type="match status" value="1"/>
</dbReference>
<feature type="signal peptide" evidence="2">
    <location>
        <begin position="1"/>
        <end position="26"/>
    </location>
</feature>
<evidence type="ECO:0000256" key="2">
    <source>
        <dbReference type="SAM" id="SignalP"/>
    </source>
</evidence>
<dbReference type="Proteomes" id="UP001501706">
    <property type="component" value="Unassembled WGS sequence"/>
</dbReference>
<dbReference type="Gene3D" id="3.40.190.10">
    <property type="entry name" value="Periplasmic binding protein-like II"/>
    <property type="match status" value="1"/>
</dbReference>
<dbReference type="SUPFAM" id="SSF53850">
    <property type="entry name" value="Periplasmic binding protein-like II"/>
    <property type="match status" value="1"/>
</dbReference>
<comment type="caution">
    <text evidence="3">The sequence shown here is derived from an EMBL/GenBank/DDBJ whole genome shotgun (WGS) entry which is preliminary data.</text>
</comment>
<dbReference type="InterPro" id="IPR042100">
    <property type="entry name" value="Bug_dom1"/>
</dbReference>
<evidence type="ECO:0000313" key="3">
    <source>
        <dbReference type="EMBL" id="GAA0509788.1"/>
    </source>
</evidence>
<dbReference type="Gene3D" id="3.40.190.150">
    <property type="entry name" value="Bordetella uptake gene, domain 1"/>
    <property type="match status" value="1"/>
</dbReference>
<accession>A0ABN1C1B6</accession>
<evidence type="ECO:0000313" key="4">
    <source>
        <dbReference type="Proteomes" id="UP001501706"/>
    </source>
</evidence>
<comment type="similarity">
    <text evidence="1">Belongs to the UPF0065 (bug) family.</text>
</comment>
<keyword evidence="4" id="KW-1185">Reference proteome</keyword>
<dbReference type="PIRSF" id="PIRSF017082">
    <property type="entry name" value="YflP"/>
    <property type="match status" value="1"/>
</dbReference>
<sequence>MKCFFRGTWALALALLLPAAPQPAAAAQQDYPNRPIRLLVGFGPGGPTDLTFRKLAELAARHLGQPIIVENKPGVGATLAASTMARQDKPDGYTIASATAGMFRVPYMQKVDWDPIRDFTWIAGLGGYTFVLAVKADSPYRTAADLVRYAKANPGKVSVATAGAGTSMHLLTEAFAAAAGVELTHVGYKSSSEAAVSLLGGQTVAAVDAVGSLLPHVQSGALRLLMSFDAEPTPLLSDLPTARSLGYDIANSAPYGLIGPKGMPPDVVQKLAAAFKAAVDDPEYAKLLEKLGQTYWFSPPADYGKFAASYYVSERKLVEHAKLMRQP</sequence>
<protein>
    <submittedName>
        <fullName evidence="3">Tripartite tricarboxylate transporter substrate binding protein</fullName>
    </submittedName>
</protein>
<proteinExistence type="inferred from homology"/>
<dbReference type="PANTHER" id="PTHR42928:SF5">
    <property type="entry name" value="BLR1237 PROTEIN"/>
    <property type="match status" value="1"/>
</dbReference>
<organism evidence="3 4">
    <name type="scientific">Pigmentiphaga daeguensis</name>
    <dbReference type="NCBI Taxonomy" id="414049"/>
    <lineage>
        <taxon>Bacteria</taxon>
        <taxon>Pseudomonadati</taxon>
        <taxon>Pseudomonadota</taxon>
        <taxon>Betaproteobacteria</taxon>
        <taxon>Burkholderiales</taxon>
        <taxon>Alcaligenaceae</taxon>
        <taxon>Pigmentiphaga</taxon>
    </lineage>
</organism>
<dbReference type="RefSeq" id="WP_087839072.1">
    <property type="nucleotide sequence ID" value="NZ_BAAAEN010000010.1"/>
</dbReference>
<name>A0ABN1C1B6_9BURK</name>
<evidence type="ECO:0000256" key="1">
    <source>
        <dbReference type="ARBA" id="ARBA00006987"/>
    </source>
</evidence>
<dbReference type="InterPro" id="IPR005064">
    <property type="entry name" value="BUG"/>
</dbReference>
<dbReference type="EMBL" id="BAAAEN010000010">
    <property type="protein sequence ID" value="GAA0509788.1"/>
    <property type="molecule type" value="Genomic_DNA"/>
</dbReference>
<dbReference type="Pfam" id="PF03401">
    <property type="entry name" value="TctC"/>
    <property type="match status" value="1"/>
</dbReference>
<dbReference type="CDD" id="cd07012">
    <property type="entry name" value="PBP2_Bug_TTT"/>
    <property type="match status" value="1"/>
</dbReference>